<dbReference type="EMBL" id="SRMF01000004">
    <property type="protein sequence ID" value="TGG92819.1"/>
    <property type="molecule type" value="Genomic_DNA"/>
</dbReference>
<dbReference type="OrthoDB" id="8094406at2"/>
<dbReference type="PANTHER" id="PTHR39639">
    <property type="entry name" value="CHROMOSOME 16, WHOLE GENOME SHOTGUN SEQUENCE"/>
    <property type="match status" value="1"/>
</dbReference>
<feature type="domain" description="GmrSD restriction endonucleases N-terminal" evidence="2">
    <location>
        <begin position="42"/>
        <end position="181"/>
    </location>
</feature>
<dbReference type="PANTHER" id="PTHR39639:SF1">
    <property type="entry name" value="DUF262 DOMAIN-CONTAINING PROTEIN"/>
    <property type="match status" value="1"/>
</dbReference>
<dbReference type="Proteomes" id="UP000297475">
    <property type="component" value="Unassembled WGS sequence"/>
</dbReference>
<dbReference type="AlphaFoldDB" id="A0A4Z0WDK2"/>
<name>A0A4Z0WDK2_9GAMM</name>
<feature type="region of interest" description="Disordered" evidence="1">
    <location>
        <begin position="1"/>
        <end position="24"/>
    </location>
</feature>
<dbReference type="RefSeq" id="WP_135483491.1">
    <property type="nucleotide sequence ID" value="NZ_SRMF01000004.1"/>
</dbReference>
<keyword evidence="4" id="KW-1185">Reference proteome</keyword>
<sequence length="349" mass="40991">MKNQNSLAFPVSKDTRDAAENQIREQQKETRYDIRDFTIEYIIQKFQDGLFFVPKYQREFIWPQNHKERFIESIILGLPVPMMFLADLDDGRLEIVDGAQRIQTLEEFRNSDLKLKDLKILDSLKGFTYEDLPESQQRKFDTKALRIVVLEDATSANRRKEIFNRINTGSVKAKPSEVRRGDFESPFMQFVIRCASDAMFRKTCPVSKSLVSRREPEELVLRFFAYSDRYKVFKHDVYKFLDKYTEDLRDNFDKDKMESEFNQTMHFVNRHFPNGFAKTKNSSSTPRVRFEAIAVGTNLALRQNPNLTPGSLSWLDSEEFQFHTTTHASNSAPKLKKRVEFVRDMLLGK</sequence>
<reference evidence="3 4" key="1">
    <citation type="submission" date="2019-04" db="EMBL/GenBank/DDBJ databases">
        <title>Natronospirillum operosus gen. nov., sp. nov., a haloalkaliphilic satellite isolated from decaying biomass of laboratory culture of cyanobacterium Geitlerinema sp. and proposal of Natronospirillaceae fam. nov. and Saccharospirillaceae fam. nov.</title>
        <authorList>
            <person name="Kevbrin V."/>
            <person name="Boltyanskaya Y."/>
            <person name="Koziaeva V."/>
            <person name="Grouzdev D.S."/>
            <person name="Park M."/>
            <person name="Cho J."/>
        </authorList>
    </citation>
    <scope>NUCLEOTIDE SEQUENCE [LARGE SCALE GENOMIC DNA]</scope>
    <source>
        <strain evidence="3 4">G-116</strain>
    </source>
</reference>
<dbReference type="Pfam" id="PF03235">
    <property type="entry name" value="GmrSD_N"/>
    <property type="match status" value="1"/>
</dbReference>
<comment type="caution">
    <text evidence="3">The sequence shown here is derived from an EMBL/GenBank/DDBJ whole genome shotgun (WGS) entry which is preliminary data.</text>
</comment>
<evidence type="ECO:0000313" key="3">
    <source>
        <dbReference type="EMBL" id="TGG92819.1"/>
    </source>
</evidence>
<evidence type="ECO:0000313" key="4">
    <source>
        <dbReference type="Proteomes" id="UP000297475"/>
    </source>
</evidence>
<accession>A0A4Z0WDK2</accession>
<gene>
    <name evidence="3" type="ORF">E4656_11870</name>
</gene>
<proteinExistence type="predicted"/>
<protein>
    <submittedName>
        <fullName evidence="3">DUF262 domain-containing protein</fullName>
    </submittedName>
</protein>
<evidence type="ECO:0000259" key="2">
    <source>
        <dbReference type="Pfam" id="PF03235"/>
    </source>
</evidence>
<organism evidence="3 4">
    <name type="scientific">Natronospirillum operosum</name>
    <dbReference type="NCBI Taxonomy" id="2759953"/>
    <lineage>
        <taxon>Bacteria</taxon>
        <taxon>Pseudomonadati</taxon>
        <taxon>Pseudomonadota</taxon>
        <taxon>Gammaproteobacteria</taxon>
        <taxon>Oceanospirillales</taxon>
        <taxon>Natronospirillaceae</taxon>
        <taxon>Natronospirillum</taxon>
    </lineage>
</organism>
<feature type="compositionally biased region" description="Basic and acidic residues" evidence="1">
    <location>
        <begin position="13"/>
        <end position="24"/>
    </location>
</feature>
<dbReference type="InterPro" id="IPR004919">
    <property type="entry name" value="GmrSD_N"/>
</dbReference>
<evidence type="ECO:0000256" key="1">
    <source>
        <dbReference type="SAM" id="MobiDB-lite"/>
    </source>
</evidence>